<feature type="non-terminal residue" evidence="1">
    <location>
        <position position="122"/>
    </location>
</feature>
<keyword evidence="2" id="KW-1185">Reference proteome</keyword>
<dbReference type="Proteomes" id="UP000789366">
    <property type="component" value="Unassembled WGS sequence"/>
</dbReference>
<accession>A0ACA9R7T6</accession>
<comment type="caution">
    <text evidence="1">The sequence shown here is derived from an EMBL/GenBank/DDBJ whole genome shotgun (WGS) entry which is preliminary data.</text>
</comment>
<evidence type="ECO:0000313" key="2">
    <source>
        <dbReference type="Proteomes" id="UP000789366"/>
    </source>
</evidence>
<organism evidence="1 2">
    <name type="scientific">Cetraspora pellucida</name>
    <dbReference type="NCBI Taxonomy" id="1433469"/>
    <lineage>
        <taxon>Eukaryota</taxon>
        <taxon>Fungi</taxon>
        <taxon>Fungi incertae sedis</taxon>
        <taxon>Mucoromycota</taxon>
        <taxon>Glomeromycotina</taxon>
        <taxon>Glomeromycetes</taxon>
        <taxon>Diversisporales</taxon>
        <taxon>Gigasporaceae</taxon>
        <taxon>Cetraspora</taxon>
    </lineage>
</organism>
<gene>
    <name evidence="1" type="ORF">SPELUC_LOCUS16392</name>
</gene>
<evidence type="ECO:0000313" key="1">
    <source>
        <dbReference type="EMBL" id="CAG8780708.1"/>
    </source>
</evidence>
<reference evidence="1" key="1">
    <citation type="submission" date="2021-06" db="EMBL/GenBank/DDBJ databases">
        <authorList>
            <person name="Kallberg Y."/>
            <person name="Tangrot J."/>
            <person name="Rosling A."/>
        </authorList>
    </citation>
    <scope>NUCLEOTIDE SEQUENCE</scope>
    <source>
        <strain evidence="1">28 12/20/2015</strain>
    </source>
</reference>
<feature type="non-terminal residue" evidence="1">
    <location>
        <position position="1"/>
    </location>
</feature>
<sequence length="122" mass="14045">FEIEEDCTNKKSSPLDDSEASVDQPLNHKESNDNAIEKNRENEIQGLDSVAQPLNYEESDEYDNPQSDEYYDSIEEADEQRFNEITSMLTKSNSVNKYKSQLNNQFKASKNKIEKNNSKIGK</sequence>
<name>A0ACA9R7T6_9GLOM</name>
<proteinExistence type="predicted"/>
<protein>
    <submittedName>
        <fullName evidence="1">13495_t:CDS:1</fullName>
    </submittedName>
</protein>
<dbReference type="EMBL" id="CAJVPW010060355">
    <property type="protein sequence ID" value="CAG8780708.1"/>
    <property type="molecule type" value="Genomic_DNA"/>
</dbReference>